<gene>
    <name evidence="1" type="ORF">HMPREF0581_0739</name>
</gene>
<evidence type="ECO:0000313" key="2">
    <source>
        <dbReference type="Proteomes" id="UP000022645"/>
    </source>
</evidence>
<organism evidence="1 2">
    <name type="scientific">Mogibacterium timidum ATCC 33093</name>
    <dbReference type="NCBI Taxonomy" id="1401079"/>
    <lineage>
        <taxon>Bacteria</taxon>
        <taxon>Bacillati</taxon>
        <taxon>Bacillota</taxon>
        <taxon>Clostridia</taxon>
        <taxon>Peptostreptococcales</taxon>
        <taxon>Anaerovoracaceae</taxon>
        <taxon>Mogibacterium</taxon>
    </lineage>
</organism>
<dbReference type="EMBL" id="JALU01000005">
    <property type="protein sequence ID" value="EUC53382.1"/>
    <property type="molecule type" value="Genomic_DNA"/>
</dbReference>
<dbReference type="Gene3D" id="3.10.450.50">
    <property type="match status" value="1"/>
</dbReference>
<sequence>MKTTVNSIRAFEAGDKVCLQTVYSFAGVGEQAAFDIFRFNVDDKLAKHWAVMETIAAKAIWQNQNGEF</sequence>
<reference evidence="1 2" key="1">
    <citation type="submission" date="2014-01" db="EMBL/GenBank/DDBJ databases">
        <authorList>
            <person name="Durkin A.S."/>
            <person name="McCorrison J."/>
            <person name="Torralba M."/>
            <person name="Gillis M."/>
            <person name="Haft D.H."/>
            <person name="Methe B."/>
            <person name="Sutton G."/>
            <person name="Nelson K.E."/>
        </authorList>
    </citation>
    <scope>NUCLEOTIDE SEQUENCE [LARGE SCALE GENOMIC DNA]</scope>
    <source>
        <strain evidence="1 2">ATCC 33093</strain>
    </source>
</reference>
<proteinExistence type="predicted"/>
<evidence type="ECO:0000313" key="1">
    <source>
        <dbReference type="EMBL" id="EUC53382.1"/>
    </source>
</evidence>
<dbReference type="AlphaFoldDB" id="X8IUN5"/>
<name>X8IUN5_9FIRM</name>
<protein>
    <submittedName>
        <fullName evidence="1">Uncharacterized protein</fullName>
    </submittedName>
</protein>
<comment type="caution">
    <text evidence="1">The sequence shown here is derived from an EMBL/GenBank/DDBJ whole genome shotgun (WGS) entry which is preliminary data.</text>
</comment>
<accession>X8IUN5</accession>
<dbReference type="Proteomes" id="UP000022645">
    <property type="component" value="Unassembled WGS sequence"/>
</dbReference>